<feature type="repeat" description="ANK" evidence="3">
    <location>
        <begin position="32"/>
        <end position="65"/>
    </location>
</feature>
<accession>A0A9P5SQ81</accession>
<sequence>MISIQEAAADNNIELVKKYLSEGQDVNQKDSFGYTALHQAASYDCIELAKYLIQEKHANVNIEDEEGDTPLFACETTEMIDLLLENGANLHHKNQEGRNAADTAIEEEWEACVTHYKKLGLEPTDEPFSGGEDDEDKYDNEDMSHLDEEAEHALGDTEFQDKVNAIMEATQADGINRDAELTEVVTKMLQSTALNRREDLSEQLKAMVDKASLESKEAK</sequence>
<evidence type="ECO:0000256" key="1">
    <source>
        <dbReference type="ARBA" id="ARBA00022737"/>
    </source>
</evidence>
<evidence type="ECO:0000313" key="6">
    <source>
        <dbReference type="Proteomes" id="UP000696485"/>
    </source>
</evidence>
<dbReference type="PANTHER" id="PTHR24171">
    <property type="entry name" value="ANKYRIN REPEAT DOMAIN-CONTAINING PROTEIN 39-RELATED"/>
    <property type="match status" value="1"/>
</dbReference>
<evidence type="ECO:0000256" key="3">
    <source>
        <dbReference type="PROSITE-ProRule" id="PRU00023"/>
    </source>
</evidence>
<dbReference type="Proteomes" id="UP000696485">
    <property type="component" value="Unassembled WGS sequence"/>
</dbReference>
<dbReference type="AlphaFoldDB" id="A0A9P5SQ81"/>
<dbReference type="SUPFAM" id="SSF48403">
    <property type="entry name" value="Ankyrin repeat"/>
    <property type="match status" value="1"/>
</dbReference>
<dbReference type="PROSITE" id="PS50088">
    <property type="entry name" value="ANK_REPEAT"/>
    <property type="match status" value="1"/>
</dbReference>
<evidence type="ECO:0000256" key="2">
    <source>
        <dbReference type="ARBA" id="ARBA00023043"/>
    </source>
</evidence>
<keyword evidence="1" id="KW-0677">Repeat</keyword>
<dbReference type="InterPro" id="IPR002110">
    <property type="entry name" value="Ankyrin_rpt"/>
</dbReference>
<evidence type="ECO:0000313" key="5">
    <source>
        <dbReference type="EMBL" id="KAF9335913.1"/>
    </source>
</evidence>
<comment type="caution">
    <text evidence="5">The sequence shown here is derived from an EMBL/GenBank/DDBJ whole genome shotgun (WGS) entry which is preliminary data.</text>
</comment>
<keyword evidence="6" id="KW-1185">Reference proteome</keyword>
<gene>
    <name evidence="5" type="ORF">BG006_010338</name>
</gene>
<name>A0A9P5SQ81_9FUNG</name>
<dbReference type="SMART" id="SM00248">
    <property type="entry name" value="ANK"/>
    <property type="match status" value="2"/>
</dbReference>
<dbReference type="PANTHER" id="PTHR24171:SF9">
    <property type="entry name" value="ANKYRIN REPEAT DOMAIN-CONTAINING PROTEIN 39"/>
    <property type="match status" value="1"/>
</dbReference>
<dbReference type="PRINTS" id="PR01415">
    <property type="entry name" value="ANKYRIN"/>
</dbReference>
<reference evidence="5" key="1">
    <citation type="journal article" date="2020" name="Fungal Divers.">
        <title>Resolving the Mortierellaceae phylogeny through synthesis of multi-gene phylogenetics and phylogenomics.</title>
        <authorList>
            <person name="Vandepol N."/>
            <person name="Liber J."/>
            <person name="Desiro A."/>
            <person name="Na H."/>
            <person name="Kennedy M."/>
            <person name="Barry K."/>
            <person name="Grigoriev I.V."/>
            <person name="Miller A.N."/>
            <person name="O'Donnell K."/>
            <person name="Stajich J.E."/>
            <person name="Bonito G."/>
        </authorList>
    </citation>
    <scope>NUCLEOTIDE SEQUENCE</scope>
    <source>
        <strain evidence="5">NVP1</strain>
    </source>
</reference>
<proteinExistence type="predicted"/>
<dbReference type="InterPro" id="IPR036770">
    <property type="entry name" value="Ankyrin_rpt-contain_sf"/>
</dbReference>
<feature type="region of interest" description="Disordered" evidence="4">
    <location>
        <begin position="121"/>
        <end position="140"/>
    </location>
</feature>
<dbReference type="EMBL" id="JAAAUY010000081">
    <property type="protein sequence ID" value="KAF9335913.1"/>
    <property type="molecule type" value="Genomic_DNA"/>
</dbReference>
<organism evidence="5 6">
    <name type="scientific">Podila minutissima</name>
    <dbReference type="NCBI Taxonomy" id="64525"/>
    <lineage>
        <taxon>Eukaryota</taxon>
        <taxon>Fungi</taxon>
        <taxon>Fungi incertae sedis</taxon>
        <taxon>Mucoromycota</taxon>
        <taxon>Mortierellomycotina</taxon>
        <taxon>Mortierellomycetes</taxon>
        <taxon>Mortierellales</taxon>
        <taxon>Mortierellaceae</taxon>
        <taxon>Podila</taxon>
    </lineage>
</organism>
<dbReference type="Pfam" id="PF12796">
    <property type="entry name" value="Ank_2"/>
    <property type="match status" value="1"/>
</dbReference>
<evidence type="ECO:0000256" key="4">
    <source>
        <dbReference type="SAM" id="MobiDB-lite"/>
    </source>
</evidence>
<keyword evidence="2 3" id="KW-0040">ANK repeat</keyword>
<dbReference type="Gene3D" id="1.25.40.20">
    <property type="entry name" value="Ankyrin repeat-containing domain"/>
    <property type="match status" value="1"/>
</dbReference>
<evidence type="ECO:0008006" key="7">
    <source>
        <dbReference type="Google" id="ProtNLM"/>
    </source>
</evidence>
<protein>
    <recommendedName>
        <fullName evidence="7">Ankyrin repeat protein</fullName>
    </recommendedName>
</protein>